<dbReference type="GO" id="GO:0019903">
    <property type="term" value="F:protein phosphatase binding"/>
    <property type="evidence" value="ECO:0007669"/>
    <property type="project" value="InterPro"/>
</dbReference>
<dbReference type="AlphaFoldDB" id="A0A9E7EZG1"/>
<sequence>MFWRIPNLLGDSPVEFILDKESFTLEELLDEEEIIQECKALNTRLINFLRDRAQLEQLLQYIIEDAPEDADSKRAFKFPFIACEILTCEVDVILKSLVEDEDLMNKLFSFLEPDRVHNSTLAGYFSKVVACLMLRKTTLLMTYVQTHEAIFHHLVDLIGITSIMEILLRLVGADDHTYPNHMDIMQWLADTKLLEIIVDKLSPAHSAEVNANAAEVLMAIIRNTSSALAAKLSSQSFVARIFWHALENSSSKSALVHSLSVCIAFLDPKRSASPASVQYVRSQHLYESFSHVDPETLHAMLTHLDDLLKLLNVSSDAKTLPTTYGELHPPFGKHRLKAVEFIVVLLEAGGEVAEKELIRSGAIDIILDLFFKYPFNNSLHHLVEKLVMLCLASKNIAIVDHLFCDCGIISKFLQADRNPFLSRDSNVESVPTIGRQPFRAGNIGHITRISNKLVQLANNNDHIRSYLQESEEWIDWQTNVLRERNAVENVFHWACGRPTTLQERTRDSDEDELHDRDYDIRALVNNTNHAFRYHVYENDNADEAHVSLDQDDEDVYIDQGSSGLVISTMKHGVDNQSLFTNCDWFAFEDESALETLDRMDDINLNETSSGGNSNDDEVVVGVEEPTKIVLPEDKCTVSNSDFNADNTCTADESLNELSTDIMKLNVADVNPFQFEIAENVDLFNDQQQPEWVGWREASDIQVDEPTDFSTQSNSRETAASTSVSTIGVLAGGRASTVSESGELAKVEETAHCSFEEDAEFVGADIEVGRAMEDEVTAPKRNFLLKVPDLLEPREDETAILEFKSHWRIEPEVGVVQE</sequence>
<evidence type="ECO:0000256" key="2">
    <source>
        <dbReference type="ARBA" id="ARBA00023306"/>
    </source>
</evidence>
<keyword evidence="2" id="KW-0131">Cell cycle</keyword>
<dbReference type="EMBL" id="CP097504">
    <property type="protein sequence ID" value="URD86890.1"/>
    <property type="molecule type" value="Genomic_DNA"/>
</dbReference>
<dbReference type="PANTHER" id="PTHR12634">
    <property type="entry name" value="SIT4 YEAST -ASSOCIATING PROTEIN-RELATED"/>
    <property type="match status" value="1"/>
</dbReference>
<organism evidence="3 4">
    <name type="scientific">Musa troglodytarum</name>
    <name type="common">fe'i banana</name>
    <dbReference type="NCBI Taxonomy" id="320322"/>
    <lineage>
        <taxon>Eukaryota</taxon>
        <taxon>Viridiplantae</taxon>
        <taxon>Streptophyta</taxon>
        <taxon>Embryophyta</taxon>
        <taxon>Tracheophyta</taxon>
        <taxon>Spermatophyta</taxon>
        <taxon>Magnoliopsida</taxon>
        <taxon>Liliopsida</taxon>
        <taxon>Zingiberales</taxon>
        <taxon>Musaceae</taxon>
        <taxon>Musa</taxon>
    </lineage>
</organism>
<gene>
    <name evidence="3" type="ORF">MUK42_26903</name>
</gene>
<reference evidence="3" key="1">
    <citation type="submission" date="2022-05" db="EMBL/GenBank/DDBJ databases">
        <title>The Musa troglodytarum L. genome provides insights into the mechanism of non-climacteric behaviour and enrichment of carotenoids.</title>
        <authorList>
            <person name="Wang J."/>
        </authorList>
    </citation>
    <scope>NUCLEOTIDE SEQUENCE</scope>
    <source>
        <tissue evidence="3">Leaf</tissue>
    </source>
</reference>
<evidence type="ECO:0000313" key="3">
    <source>
        <dbReference type="EMBL" id="URD86890.1"/>
    </source>
</evidence>
<dbReference type="PANTHER" id="PTHR12634:SF8">
    <property type="entry name" value="FIERY MOUNTAIN, ISOFORM D"/>
    <property type="match status" value="1"/>
</dbReference>
<evidence type="ECO:0000256" key="1">
    <source>
        <dbReference type="ARBA" id="ARBA00006180"/>
    </source>
</evidence>
<dbReference type="InterPro" id="IPR007587">
    <property type="entry name" value="SAPS"/>
</dbReference>
<name>A0A9E7EZG1_9LILI</name>
<dbReference type="OrthoDB" id="295029at2759"/>
<accession>A0A9E7EZG1</accession>
<proteinExistence type="inferred from homology"/>
<protein>
    <submittedName>
        <fullName evidence="3">Serine threonine-protein phosphatase 6 regulatory subunit</fullName>
    </submittedName>
</protein>
<dbReference type="Pfam" id="PF04499">
    <property type="entry name" value="SAPS"/>
    <property type="match status" value="2"/>
</dbReference>
<dbReference type="GO" id="GO:0019888">
    <property type="term" value="F:protein phosphatase regulator activity"/>
    <property type="evidence" value="ECO:0007669"/>
    <property type="project" value="TreeGrafter"/>
</dbReference>
<comment type="similarity">
    <text evidence="1">Belongs to the SAPS family.</text>
</comment>
<evidence type="ECO:0000313" key="4">
    <source>
        <dbReference type="Proteomes" id="UP001055439"/>
    </source>
</evidence>
<keyword evidence="4" id="KW-1185">Reference proteome</keyword>
<dbReference type="Proteomes" id="UP001055439">
    <property type="component" value="Chromosome 2"/>
</dbReference>